<evidence type="ECO:0000259" key="5">
    <source>
        <dbReference type="PROSITE" id="PS51184"/>
    </source>
</evidence>
<keyword evidence="4" id="KW-0408">Iron</keyword>
<sequence length="305" mass="34393">MEEHAMMPQAIPRVPLVSREHFIASWEKAGQPVIFTGAVQAWPAFSKWTFEWFRAMHGGVEITVRSALYKWGALSGTSEPLGGARRMKLSTYLDEVGASSSLPLESDLDEVADTTLGKRPEEINHLVGPSLLRAVPSLREDVRFPDYAPRWLNRLTESSVWIAPRGTFAQLHRDRAHNLYAQLSGQKRWQLYAPQQARRLQPAPLDWAADLSGVDLEVGAAKRMTASGLRPDYDFILEPGDLLFLPVNWWHRVHTVSPSIAFNLWWWDIPSAVRVGPVAARIALGMKLQEAYSSLHRRSPASEQR</sequence>
<keyword evidence="3" id="KW-0560">Oxidoreductase</keyword>
<accession>A0A7Y4ID47</accession>
<dbReference type="PROSITE" id="PS51184">
    <property type="entry name" value="JMJC"/>
    <property type="match status" value="1"/>
</dbReference>
<dbReference type="Proteomes" id="UP000533080">
    <property type="component" value="Unassembled WGS sequence"/>
</dbReference>
<evidence type="ECO:0000313" key="7">
    <source>
        <dbReference type="Proteomes" id="UP000533080"/>
    </source>
</evidence>
<evidence type="ECO:0000256" key="1">
    <source>
        <dbReference type="ARBA" id="ARBA00001954"/>
    </source>
</evidence>
<keyword evidence="2" id="KW-0479">Metal-binding</keyword>
<evidence type="ECO:0000256" key="2">
    <source>
        <dbReference type="ARBA" id="ARBA00022723"/>
    </source>
</evidence>
<dbReference type="GO" id="GO:0046872">
    <property type="term" value="F:metal ion binding"/>
    <property type="evidence" value="ECO:0007669"/>
    <property type="project" value="UniProtKB-KW"/>
</dbReference>
<dbReference type="SUPFAM" id="SSF51197">
    <property type="entry name" value="Clavaminate synthase-like"/>
    <property type="match status" value="1"/>
</dbReference>
<evidence type="ECO:0000313" key="6">
    <source>
        <dbReference type="EMBL" id="NOJ77027.1"/>
    </source>
</evidence>
<dbReference type="PANTHER" id="PTHR12461">
    <property type="entry name" value="HYPOXIA-INDUCIBLE FACTOR 1 ALPHA INHIBITOR-RELATED"/>
    <property type="match status" value="1"/>
</dbReference>
<evidence type="ECO:0000256" key="3">
    <source>
        <dbReference type="ARBA" id="ARBA00023002"/>
    </source>
</evidence>
<reference evidence="6 7" key="1">
    <citation type="submission" date="2020-05" db="EMBL/GenBank/DDBJ databases">
        <authorList>
            <person name="Whitworth D."/>
        </authorList>
    </citation>
    <scope>NUCLEOTIDE SEQUENCE [LARGE SCALE GENOMIC DNA]</scope>
    <source>
        <strain evidence="6 7">AM005</strain>
    </source>
</reference>
<dbReference type="Pfam" id="PF13621">
    <property type="entry name" value="Cupin_8"/>
    <property type="match status" value="1"/>
</dbReference>
<dbReference type="PANTHER" id="PTHR12461:SF106">
    <property type="entry name" value="BIFUNCTIONAL PEPTIDASE AND ARGINYL-HYDROXYLASE JMJD5"/>
    <property type="match status" value="1"/>
</dbReference>
<name>A0A7Y4ID47_MYXXA</name>
<evidence type="ECO:0000256" key="4">
    <source>
        <dbReference type="ARBA" id="ARBA00023004"/>
    </source>
</evidence>
<feature type="domain" description="JmjC" evidence="5">
    <location>
        <begin position="133"/>
        <end position="283"/>
    </location>
</feature>
<comment type="caution">
    <text evidence="6">The sequence shown here is derived from an EMBL/GenBank/DDBJ whole genome shotgun (WGS) entry which is preliminary data.</text>
</comment>
<organism evidence="6 7">
    <name type="scientific">Myxococcus xanthus</name>
    <dbReference type="NCBI Taxonomy" id="34"/>
    <lineage>
        <taxon>Bacteria</taxon>
        <taxon>Pseudomonadati</taxon>
        <taxon>Myxococcota</taxon>
        <taxon>Myxococcia</taxon>
        <taxon>Myxococcales</taxon>
        <taxon>Cystobacterineae</taxon>
        <taxon>Myxococcaceae</taxon>
        <taxon>Myxococcus</taxon>
    </lineage>
</organism>
<dbReference type="EMBL" id="JABFNT010000004">
    <property type="protein sequence ID" value="NOJ77027.1"/>
    <property type="molecule type" value="Genomic_DNA"/>
</dbReference>
<gene>
    <name evidence="6" type="ORF">HNV28_01375</name>
</gene>
<dbReference type="InterPro" id="IPR041667">
    <property type="entry name" value="Cupin_8"/>
</dbReference>
<comment type="cofactor">
    <cofactor evidence="1">
        <name>Fe(2+)</name>
        <dbReference type="ChEBI" id="CHEBI:29033"/>
    </cofactor>
</comment>
<dbReference type="GO" id="GO:0016491">
    <property type="term" value="F:oxidoreductase activity"/>
    <property type="evidence" value="ECO:0007669"/>
    <property type="project" value="UniProtKB-KW"/>
</dbReference>
<dbReference type="AlphaFoldDB" id="A0A7Y4ID47"/>
<dbReference type="InterPro" id="IPR003347">
    <property type="entry name" value="JmjC_dom"/>
</dbReference>
<protein>
    <submittedName>
        <fullName evidence="6">Cupin-like domain-containing protein</fullName>
    </submittedName>
</protein>
<dbReference type="SMART" id="SM00558">
    <property type="entry name" value="JmjC"/>
    <property type="match status" value="1"/>
</dbReference>
<proteinExistence type="predicted"/>
<dbReference type="Gene3D" id="2.60.120.650">
    <property type="entry name" value="Cupin"/>
    <property type="match status" value="1"/>
</dbReference>